<keyword evidence="4" id="KW-1185">Reference proteome</keyword>
<sequence length="538" mass="58379">MPLPRGGTPDLNGKAPDHVNEKPQPDHRTTPADDGLTDALRQKFQSLHDRHRKITDERDKRNLTHIKAMIEVLKEEPPEHLAQPAGLFVSGMLAGLAASVQVLDGGSAEEAMEAVPTRLEAAIGRAFLNGTLPASPPRTDPAEKLQRAENFEGRAAAYQKRASDQADRIDDLTARRNALCEELADQEVETVRQHERAQRAEAAIARVRALHRPVDHRGVLICAECSGYDGLSTDNSPCGYEYCPTLLAIAGPTDSAATEATELETTARGLSALHRSAEDTVTRVITLHEQWVAAGPPPLGASLARWWDARLAELHNAIVPPTEQGAPVGWQAIAEHRERELKAVGEARHKAERERDGAYGERAHLVALLAAMTDGAVIAPAVDVAAPGWQIVYLAIGGRQASWHISPRDAGLFDDVEHVSADDPRAHWDGHSTEDKYARIRQHTRQLARRCGSACAEAHTYTGRCEGAHQVDDSDTTTPDVVHPATDPQASNPQQVDEPCPQHPHAPTFDGVCGGCTQYPADMKPATPASEEQRDAQQ</sequence>
<dbReference type="EMBL" id="MH744420">
    <property type="protein sequence ID" value="AYD81661.1"/>
    <property type="molecule type" value="Genomic_DNA"/>
</dbReference>
<protein>
    <submittedName>
        <fullName evidence="3">Uncharacterized protein</fullName>
    </submittedName>
</protein>
<organism evidence="3 4">
    <name type="scientific">Streptomyces phage Kromp</name>
    <dbReference type="NCBI Taxonomy" id="2315619"/>
    <lineage>
        <taxon>Viruses</taxon>
        <taxon>Duplodnaviria</taxon>
        <taxon>Heunggongvirae</taxon>
        <taxon>Uroviricota</taxon>
        <taxon>Caudoviricetes</taxon>
        <taxon>Krompvirus</taxon>
        <taxon>Krompvirus kromp</taxon>
    </lineage>
</organism>
<evidence type="ECO:0000256" key="1">
    <source>
        <dbReference type="SAM" id="Coils"/>
    </source>
</evidence>
<feature type="coiled-coil region" evidence="1">
    <location>
        <begin position="155"/>
        <end position="189"/>
    </location>
</feature>
<evidence type="ECO:0000256" key="2">
    <source>
        <dbReference type="SAM" id="MobiDB-lite"/>
    </source>
</evidence>
<keyword evidence="1" id="KW-0175">Coiled coil</keyword>
<gene>
    <name evidence="3" type="primary">60</name>
    <name evidence="3" type="ORF">SEA_KROMP_60</name>
</gene>
<name>A0A386K8K9_9CAUD</name>
<feature type="region of interest" description="Disordered" evidence="2">
    <location>
        <begin position="470"/>
        <end position="507"/>
    </location>
</feature>
<feature type="region of interest" description="Disordered" evidence="2">
    <location>
        <begin position="1"/>
        <end position="36"/>
    </location>
</feature>
<dbReference type="Proteomes" id="UP000274637">
    <property type="component" value="Segment"/>
</dbReference>
<evidence type="ECO:0000313" key="3">
    <source>
        <dbReference type="EMBL" id="AYD81661.1"/>
    </source>
</evidence>
<proteinExistence type="predicted"/>
<reference evidence="4" key="1">
    <citation type="submission" date="2018-08" db="EMBL/GenBank/DDBJ databases">
        <authorList>
            <person name="Mousa M."/>
            <person name="Kelsky B.L."/>
            <person name="Goh L.M."/>
            <person name="Shaffer C.D."/>
            <person name="Weston-Hafer K.A."/>
            <person name="Russell D.A."/>
            <person name="Pope W.H."/>
            <person name="Jacobs-Sera D."/>
            <person name="Hendrix R.W."/>
            <person name="Hatfull G.F."/>
        </authorList>
    </citation>
    <scope>NUCLEOTIDE SEQUENCE [LARGE SCALE GENOMIC DNA]</scope>
</reference>
<accession>A0A386K8K9</accession>
<evidence type="ECO:0000313" key="4">
    <source>
        <dbReference type="Proteomes" id="UP000274637"/>
    </source>
</evidence>
<feature type="compositionally biased region" description="Basic and acidic residues" evidence="2">
    <location>
        <begin position="15"/>
        <end position="31"/>
    </location>
</feature>